<reference evidence="1 2" key="1">
    <citation type="journal article" date="2023" name="Life. Sci Alliance">
        <title>Evolutionary insights into 3D genome organization and epigenetic landscape of Vigna mungo.</title>
        <authorList>
            <person name="Junaid A."/>
            <person name="Singh B."/>
            <person name="Bhatia S."/>
        </authorList>
    </citation>
    <scope>NUCLEOTIDE SEQUENCE [LARGE SCALE GENOMIC DNA]</scope>
    <source>
        <strain evidence="1">Urdbean</strain>
    </source>
</reference>
<organism evidence="1 2">
    <name type="scientific">Vigna mungo</name>
    <name type="common">Black gram</name>
    <name type="synonym">Phaseolus mungo</name>
    <dbReference type="NCBI Taxonomy" id="3915"/>
    <lineage>
        <taxon>Eukaryota</taxon>
        <taxon>Viridiplantae</taxon>
        <taxon>Streptophyta</taxon>
        <taxon>Embryophyta</taxon>
        <taxon>Tracheophyta</taxon>
        <taxon>Spermatophyta</taxon>
        <taxon>Magnoliopsida</taxon>
        <taxon>eudicotyledons</taxon>
        <taxon>Gunneridae</taxon>
        <taxon>Pentapetalae</taxon>
        <taxon>rosids</taxon>
        <taxon>fabids</taxon>
        <taxon>Fabales</taxon>
        <taxon>Fabaceae</taxon>
        <taxon>Papilionoideae</taxon>
        <taxon>50 kb inversion clade</taxon>
        <taxon>NPAAA clade</taxon>
        <taxon>indigoferoid/millettioid clade</taxon>
        <taxon>Phaseoleae</taxon>
        <taxon>Vigna</taxon>
    </lineage>
</organism>
<proteinExistence type="predicted"/>
<evidence type="ECO:0000313" key="1">
    <source>
        <dbReference type="EMBL" id="WVY89485.1"/>
    </source>
</evidence>
<dbReference type="AlphaFoldDB" id="A0AAQ3RF80"/>
<protein>
    <submittedName>
        <fullName evidence="1">Uncharacterized protein</fullName>
    </submittedName>
</protein>
<name>A0AAQ3RF80_VIGMU</name>
<sequence length="215" mass="25262">MVMGILPLIKVLCVVDSNEKAAMGFIYEEMDIAKEKIQSYDLNPMLHYNTKFKIDYEVRRGMHDCLDRLVGDIYEISKIDAQIESFKSKFGFFGSSIAQHAFKPKSHHNGGNIFIQFECNWSSVERVHTKKRNHLQKKTMNNVVFVMAYSRLKKHLKLEKMKMLVKLVLLHLWMIWKFLQLLMMEGHGGEDINENEDHVEKDDDYPKLDMKDFLG</sequence>
<dbReference type="EMBL" id="CP144690">
    <property type="protein sequence ID" value="WVY89485.1"/>
    <property type="molecule type" value="Genomic_DNA"/>
</dbReference>
<evidence type="ECO:0000313" key="2">
    <source>
        <dbReference type="Proteomes" id="UP001374535"/>
    </source>
</evidence>
<dbReference type="Proteomes" id="UP001374535">
    <property type="component" value="Chromosome 11"/>
</dbReference>
<keyword evidence="2" id="KW-1185">Reference proteome</keyword>
<gene>
    <name evidence="1" type="ORF">V8G54_034999</name>
</gene>
<accession>A0AAQ3RF80</accession>